<dbReference type="EMBL" id="CM037623">
    <property type="protein sequence ID" value="KAH7988217.1"/>
    <property type="molecule type" value="Genomic_DNA"/>
</dbReference>
<reference evidence="1" key="1">
    <citation type="submission" date="2021-08" db="EMBL/GenBank/DDBJ databases">
        <title>The first chromosome-level gecko genome reveals the dynamic sex chromosomes of Neotropical dwarf geckos (Sphaerodactylidae: Sphaerodactylus).</title>
        <authorList>
            <person name="Pinto B.J."/>
            <person name="Keating S.E."/>
            <person name="Gamble T."/>
        </authorList>
    </citation>
    <scope>NUCLEOTIDE SEQUENCE</scope>
    <source>
        <strain evidence="1">TG3544</strain>
    </source>
</reference>
<gene>
    <name evidence="1" type="ORF">K3G42_010425</name>
</gene>
<keyword evidence="2" id="KW-1185">Reference proteome</keyword>
<name>A0ACB8E7B4_9SAUR</name>
<proteinExistence type="predicted"/>
<evidence type="ECO:0000313" key="2">
    <source>
        <dbReference type="Proteomes" id="UP000827872"/>
    </source>
</evidence>
<dbReference type="Proteomes" id="UP000827872">
    <property type="component" value="Linkage Group LG10"/>
</dbReference>
<protein>
    <submittedName>
        <fullName evidence="1">Uncharacterized protein</fullName>
    </submittedName>
</protein>
<comment type="caution">
    <text evidence="1">The sequence shown here is derived from an EMBL/GenBank/DDBJ whole genome shotgun (WGS) entry which is preliminary data.</text>
</comment>
<accession>A0ACB8E7B4</accession>
<sequence>MQRQVVCRAEVVYCDFKLLPSKTALGRAKHAPFIQFFPKARGKEAVPNPISTSKEGGSPLPRNTNRLQQKKTLKTQYGSSWSFMNGPWLIPAAGVISRSLVNPGEDKRENPVSSWHADNRVDVTRLHPLPEAGALRFL</sequence>
<organism evidence="1 2">
    <name type="scientific">Sphaerodactylus townsendi</name>
    <dbReference type="NCBI Taxonomy" id="933632"/>
    <lineage>
        <taxon>Eukaryota</taxon>
        <taxon>Metazoa</taxon>
        <taxon>Chordata</taxon>
        <taxon>Craniata</taxon>
        <taxon>Vertebrata</taxon>
        <taxon>Euteleostomi</taxon>
        <taxon>Lepidosauria</taxon>
        <taxon>Squamata</taxon>
        <taxon>Bifurcata</taxon>
        <taxon>Gekkota</taxon>
        <taxon>Sphaerodactylidae</taxon>
        <taxon>Sphaerodactylus</taxon>
    </lineage>
</organism>
<evidence type="ECO:0000313" key="1">
    <source>
        <dbReference type="EMBL" id="KAH7988217.1"/>
    </source>
</evidence>